<evidence type="ECO:0000256" key="2">
    <source>
        <dbReference type="ARBA" id="ARBA00022630"/>
    </source>
</evidence>
<dbReference type="InterPro" id="IPR017938">
    <property type="entry name" value="Riboflavin_synthase-like_b-brl"/>
</dbReference>
<accession>A0A1M5SNQ0</accession>
<dbReference type="InterPro" id="IPR017927">
    <property type="entry name" value="FAD-bd_FR_type"/>
</dbReference>
<dbReference type="STRING" id="1123380.SAMN02745199_0981"/>
<dbReference type="PANTHER" id="PTHR43644">
    <property type="entry name" value="NA(+)-TRANSLOCATING NADH-QUINONE REDUCTASE SUBUNIT"/>
    <property type="match status" value="1"/>
</dbReference>
<feature type="domain" description="FAD-binding FR-type" evidence="6">
    <location>
        <begin position="113"/>
        <end position="217"/>
    </location>
</feature>
<dbReference type="InterPro" id="IPR012675">
    <property type="entry name" value="Beta-grasp_dom_sf"/>
</dbReference>
<dbReference type="Pfam" id="PF00111">
    <property type="entry name" value="Fer2"/>
    <property type="match status" value="1"/>
</dbReference>
<dbReference type="InterPro" id="IPR008333">
    <property type="entry name" value="Cbr1-like_FAD-bd_dom"/>
</dbReference>
<evidence type="ECO:0000313" key="8">
    <source>
        <dbReference type="Proteomes" id="UP000242592"/>
    </source>
</evidence>
<protein>
    <submittedName>
        <fullName evidence="7">Na+-transporting NADH:ubiquinone oxidoreductase subunit F</fullName>
    </submittedName>
</protein>
<organism evidence="7 8">
    <name type="scientific">Thermosipho atlanticus DSM 15807</name>
    <dbReference type="NCBI Taxonomy" id="1123380"/>
    <lineage>
        <taxon>Bacteria</taxon>
        <taxon>Thermotogati</taxon>
        <taxon>Thermotogota</taxon>
        <taxon>Thermotogae</taxon>
        <taxon>Thermotogales</taxon>
        <taxon>Fervidobacteriaceae</taxon>
        <taxon>Thermosipho</taxon>
    </lineage>
</organism>
<proteinExistence type="predicted"/>
<dbReference type="EMBL" id="FQXN01000003">
    <property type="protein sequence ID" value="SHH40114.1"/>
    <property type="molecule type" value="Genomic_DNA"/>
</dbReference>
<evidence type="ECO:0000259" key="5">
    <source>
        <dbReference type="PROSITE" id="PS51085"/>
    </source>
</evidence>
<keyword evidence="1" id="KW-0813">Transport</keyword>
<dbReference type="InterPro" id="IPR039261">
    <property type="entry name" value="FNR_nucleotide-bd"/>
</dbReference>
<keyword evidence="4" id="KW-0408">Iron</keyword>
<evidence type="ECO:0000256" key="3">
    <source>
        <dbReference type="ARBA" id="ARBA00022827"/>
    </source>
</evidence>
<dbReference type="PROSITE" id="PS51384">
    <property type="entry name" value="FAD_FR"/>
    <property type="match status" value="1"/>
</dbReference>
<dbReference type="SUPFAM" id="SSF54292">
    <property type="entry name" value="2Fe-2S ferredoxin-like"/>
    <property type="match status" value="1"/>
</dbReference>
<dbReference type="GO" id="GO:0051536">
    <property type="term" value="F:iron-sulfur cluster binding"/>
    <property type="evidence" value="ECO:0007669"/>
    <property type="project" value="InterPro"/>
</dbReference>
<dbReference type="PRINTS" id="PR00410">
    <property type="entry name" value="PHEHYDRXLASE"/>
</dbReference>
<dbReference type="PRINTS" id="PR00371">
    <property type="entry name" value="FPNCR"/>
</dbReference>
<dbReference type="Gene3D" id="3.40.50.80">
    <property type="entry name" value="Nucleotide-binding domain of ferredoxin-NADP reductase (FNR) module"/>
    <property type="match status" value="1"/>
</dbReference>
<dbReference type="Gene3D" id="2.40.30.10">
    <property type="entry name" value="Translation factors"/>
    <property type="match status" value="1"/>
</dbReference>
<keyword evidence="2" id="KW-0285">Flavoprotein</keyword>
<gene>
    <name evidence="7" type="ORF">SAMN02745199_0981</name>
</gene>
<dbReference type="InterPro" id="IPR001433">
    <property type="entry name" value="OxRdtase_FAD/NAD-bd"/>
</dbReference>
<sequence length="352" mass="39925">MEFFDKESTNSKMDTHNKVIININNGKKKLIVSPGNSLLFTLASQGIFVPSVCGGRGICGACKVKVNTDVGDYLPKELSHMSKDEIEDNVRLACQVTVERDIEIILPEKLFSVNKYFGRVVSIRDVTHDIKELKIQFSEEFNFKAGQYVQIVIPPYGQIKQSTQRAYSIASLPSKKHEIELLIRLVPDGIATTYIHNYLKEGDKLEIIGPLGDFYLRDTNVDVICVAGGSGMAPIKSIILDMLEKGLTHRHVWYFFGARTEKDLFYVDLFRDIEKKWEKFHFIPVISEPENPELWNGEIGLVTDVMVKYLERVIDKGTSKEAYLCGSPGMINACEKLLKEHGIDKVYYDKFA</sequence>
<dbReference type="PROSITE" id="PS51085">
    <property type="entry name" value="2FE2S_FER_2"/>
    <property type="match status" value="1"/>
</dbReference>
<dbReference type="AlphaFoldDB" id="A0A1M5SNQ0"/>
<dbReference type="CDD" id="cd00207">
    <property type="entry name" value="fer2"/>
    <property type="match status" value="1"/>
</dbReference>
<dbReference type="SUPFAM" id="SSF52343">
    <property type="entry name" value="Ferredoxin reductase-like, C-terminal NADP-linked domain"/>
    <property type="match status" value="1"/>
</dbReference>
<dbReference type="Proteomes" id="UP000242592">
    <property type="component" value="Unassembled WGS sequence"/>
</dbReference>
<dbReference type="InterPro" id="IPR001041">
    <property type="entry name" value="2Fe-2S_ferredoxin-type"/>
</dbReference>
<dbReference type="SUPFAM" id="SSF63380">
    <property type="entry name" value="Riboflavin synthase domain-like"/>
    <property type="match status" value="1"/>
</dbReference>
<evidence type="ECO:0000313" key="7">
    <source>
        <dbReference type="EMBL" id="SHH40114.1"/>
    </source>
</evidence>
<keyword evidence="3" id="KW-0274">FAD</keyword>
<dbReference type="Pfam" id="PF00175">
    <property type="entry name" value="NAD_binding_1"/>
    <property type="match status" value="1"/>
</dbReference>
<evidence type="ECO:0000259" key="6">
    <source>
        <dbReference type="PROSITE" id="PS51384"/>
    </source>
</evidence>
<evidence type="ECO:0000256" key="4">
    <source>
        <dbReference type="ARBA" id="ARBA00023004"/>
    </source>
</evidence>
<evidence type="ECO:0000256" key="1">
    <source>
        <dbReference type="ARBA" id="ARBA00022448"/>
    </source>
</evidence>
<dbReference type="InterPro" id="IPR036010">
    <property type="entry name" value="2Fe-2S_ferredoxin-like_sf"/>
</dbReference>
<name>A0A1M5SNQ0_9BACT</name>
<dbReference type="Gene3D" id="3.10.20.30">
    <property type="match status" value="1"/>
</dbReference>
<dbReference type="InterPro" id="IPR001709">
    <property type="entry name" value="Flavoprot_Pyr_Nucl_cyt_Rdtase"/>
</dbReference>
<dbReference type="RefSeq" id="WP_234946782.1">
    <property type="nucleotide sequence ID" value="NZ_FQXN01000003.1"/>
</dbReference>
<keyword evidence="8" id="KW-1185">Reference proteome</keyword>
<keyword evidence="7" id="KW-0830">Ubiquinone</keyword>
<feature type="domain" description="2Fe-2S ferredoxin-type" evidence="5">
    <location>
        <begin position="17"/>
        <end position="110"/>
    </location>
</feature>
<dbReference type="GO" id="GO:0016491">
    <property type="term" value="F:oxidoreductase activity"/>
    <property type="evidence" value="ECO:0007669"/>
    <property type="project" value="InterPro"/>
</dbReference>
<dbReference type="PANTHER" id="PTHR43644:SF1">
    <property type="entry name" value="NAD(P)H-FLAVIN REDUCTASE"/>
    <property type="match status" value="1"/>
</dbReference>
<reference evidence="8" key="1">
    <citation type="submission" date="2016-11" db="EMBL/GenBank/DDBJ databases">
        <authorList>
            <person name="Varghese N."/>
            <person name="Submissions S."/>
        </authorList>
    </citation>
    <scope>NUCLEOTIDE SEQUENCE [LARGE SCALE GENOMIC DNA]</scope>
    <source>
        <strain evidence="8">DSM 15807</strain>
    </source>
</reference>
<dbReference type="Pfam" id="PF00970">
    <property type="entry name" value="FAD_binding_6"/>
    <property type="match status" value="1"/>
</dbReference>